<keyword evidence="9" id="KW-1185">Reference proteome</keyword>
<dbReference type="GO" id="GO:0005783">
    <property type="term" value="C:endoplasmic reticulum"/>
    <property type="evidence" value="ECO:0007669"/>
    <property type="project" value="TreeGrafter"/>
</dbReference>
<evidence type="ECO:0000256" key="3">
    <source>
        <dbReference type="ARBA" id="ARBA00022989"/>
    </source>
</evidence>
<keyword evidence="2 7" id="KW-0812">Transmembrane</keyword>
<reference evidence="8" key="1">
    <citation type="submission" date="2020-05" db="EMBL/GenBank/DDBJ databases">
        <title>Phylogenomic resolution of chytrid fungi.</title>
        <authorList>
            <person name="Stajich J.E."/>
            <person name="Amses K."/>
            <person name="Simmons R."/>
            <person name="Seto K."/>
            <person name="Myers J."/>
            <person name="Bonds A."/>
            <person name="Quandt C.A."/>
            <person name="Barry K."/>
            <person name="Liu P."/>
            <person name="Grigoriev I."/>
            <person name="Longcore J.E."/>
            <person name="James T.Y."/>
        </authorList>
    </citation>
    <scope>NUCLEOTIDE SEQUENCE</scope>
    <source>
        <strain evidence="8">JEL0379</strain>
    </source>
</reference>
<evidence type="ECO:0000313" key="9">
    <source>
        <dbReference type="Proteomes" id="UP001212152"/>
    </source>
</evidence>
<dbReference type="GO" id="GO:0042147">
    <property type="term" value="P:retrograde transport, endosome to Golgi"/>
    <property type="evidence" value="ECO:0007669"/>
    <property type="project" value="InterPro"/>
</dbReference>
<dbReference type="GO" id="GO:0000139">
    <property type="term" value="C:Golgi membrane"/>
    <property type="evidence" value="ECO:0007669"/>
    <property type="project" value="UniProtKB-SubCell"/>
</dbReference>
<dbReference type="PANTHER" id="PTHR21493">
    <property type="entry name" value="CGI-141-RELATED/LIPASE CONTAINING PROTEIN"/>
    <property type="match status" value="1"/>
</dbReference>
<dbReference type="InterPro" id="IPR045176">
    <property type="entry name" value="Got1"/>
</dbReference>
<evidence type="ECO:0000313" key="8">
    <source>
        <dbReference type="EMBL" id="KAJ3176760.1"/>
    </source>
</evidence>
<accession>A0AAD5XPL1</accession>
<feature type="transmembrane region" description="Helical" evidence="7">
    <location>
        <begin position="9"/>
        <end position="29"/>
    </location>
</feature>
<feature type="transmembrane region" description="Helical" evidence="7">
    <location>
        <begin position="35"/>
        <end position="52"/>
    </location>
</feature>
<name>A0AAD5XPL1_9FUNG</name>
<dbReference type="EMBL" id="JADGJQ010000038">
    <property type="protein sequence ID" value="KAJ3176760.1"/>
    <property type="molecule type" value="Genomic_DNA"/>
</dbReference>
<dbReference type="Pfam" id="PF04178">
    <property type="entry name" value="Got1"/>
    <property type="match status" value="1"/>
</dbReference>
<comment type="subcellular location">
    <subcellularLocation>
        <location evidence="1">Golgi apparatus membrane</location>
        <topology evidence="1">Multi-pass membrane protein</topology>
    </subcellularLocation>
</comment>
<dbReference type="GO" id="GO:0030134">
    <property type="term" value="C:COPII-coated ER to Golgi transport vesicle"/>
    <property type="evidence" value="ECO:0007669"/>
    <property type="project" value="TreeGrafter"/>
</dbReference>
<sequence>MWLTDTQKIGVGLTAFGVLFMLIGVMLFFDGGLLAIGNILFLGGLTLVIGLQKTFFFFARPEKLRGTACFLGGILLVFLRWPVIGMAVELFGFVNLFGDFFPVVIGFLRKMPVIGTVLNTPGISHAIDKVMGSRLPV</sequence>
<keyword evidence="4" id="KW-0333">Golgi apparatus</keyword>
<evidence type="ECO:0000256" key="7">
    <source>
        <dbReference type="SAM" id="Phobius"/>
    </source>
</evidence>
<keyword evidence="5 7" id="KW-0472">Membrane</keyword>
<proteinExistence type="inferred from homology"/>
<evidence type="ECO:0000256" key="2">
    <source>
        <dbReference type="ARBA" id="ARBA00022692"/>
    </source>
</evidence>
<dbReference type="InterPro" id="IPR007305">
    <property type="entry name" value="Vesicle_transpt_Got1/SFT2"/>
</dbReference>
<protein>
    <submittedName>
        <fullName evidence="8">Golgi Transport</fullName>
    </submittedName>
</protein>
<organism evidence="8 9">
    <name type="scientific">Geranomyces variabilis</name>
    <dbReference type="NCBI Taxonomy" id="109894"/>
    <lineage>
        <taxon>Eukaryota</taxon>
        <taxon>Fungi</taxon>
        <taxon>Fungi incertae sedis</taxon>
        <taxon>Chytridiomycota</taxon>
        <taxon>Chytridiomycota incertae sedis</taxon>
        <taxon>Chytridiomycetes</taxon>
        <taxon>Spizellomycetales</taxon>
        <taxon>Powellomycetaceae</taxon>
        <taxon>Geranomyces</taxon>
    </lineage>
</organism>
<gene>
    <name evidence="8" type="primary">GOT1</name>
    <name evidence="8" type="ORF">HDU87_004899</name>
</gene>
<keyword evidence="3 7" id="KW-1133">Transmembrane helix</keyword>
<dbReference type="GO" id="GO:0000137">
    <property type="term" value="C:Golgi cis cisterna"/>
    <property type="evidence" value="ECO:0007669"/>
    <property type="project" value="TreeGrafter"/>
</dbReference>
<dbReference type="AlphaFoldDB" id="A0AAD5XPL1"/>
<dbReference type="PANTHER" id="PTHR21493:SF9">
    <property type="entry name" value="GOLGI TRANSPORT PROTEIN 1-RELATED"/>
    <property type="match status" value="1"/>
</dbReference>
<dbReference type="Proteomes" id="UP001212152">
    <property type="component" value="Unassembled WGS sequence"/>
</dbReference>
<evidence type="ECO:0000256" key="5">
    <source>
        <dbReference type="ARBA" id="ARBA00023136"/>
    </source>
</evidence>
<feature type="transmembrane region" description="Helical" evidence="7">
    <location>
        <begin position="64"/>
        <end position="84"/>
    </location>
</feature>
<comment type="caution">
    <text evidence="8">The sequence shown here is derived from an EMBL/GenBank/DDBJ whole genome shotgun (WGS) entry which is preliminary data.</text>
</comment>
<evidence type="ECO:0000256" key="6">
    <source>
        <dbReference type="ARBA" id="ARBA00025799"/>
    </source>
</evidence>
<dbReference type="GO" id="GO:0006888">
    <property type="term" value="P:endoplasmic reticulum to Golgi vesicle-mediated transport"/>
    <property type="evidence" value="ECO:0007669"/>
    <property type="project" value="InterPro"/>
</dbReference>
<comment type="similarity">
    <text evidence="6">Belongs to the GOT1 family.</text>
</comment>
<dbReference type="GO" id="GO:0005829">
    <property type="term" value="C:cytosol"/>
    <property type="evidence" value="ECO:0007669"/>
    <property type="project" value="GOC"/>
</dbReference>
<evidence type="ECO:0000256" key="1">
    <source>
        <dbReference type="ARBA" id="ARBA00004653"/>
    </source>
</evidence>
<feature type="transmembrane region" description="Helical" evidence="7">
    <location>
        <begin position="90"/>
        <end position="108"/>
    </location>
</feature>
<evidence type="ECO:0000256" key="4">
    <source>
        <dbReference type="ARBA" id="ARBA00023034"/>
    </source>
</evidence>